<evidence type="ECO:0000256" key="4">
    <source>
        <dbReference type="ARBA" id="ARBA00022692"/>
    </source>
</evidence>
<feature type="transmembrane region" description="Helical" evidence="14">
    <location>
        <begin position="126"/>
        <end position="151"/>
    </location>
</feature>
<keyword evidence="9" id="KW-0406">Ion transport</keyword>
<dbReference type="Gene3D" id="1.20.1730.10">
    <property type="entry name" value="Sodium/glucose cotransporter"/>
    <property type="match status" value="1"/>
</dbReference>
<name>A0A2P4T581_BAMTH</name>
<evidence type="ECO:0000256" key="2">
    <source>
        <dbReference type="ARBA" id="ARBA00006434"/>
    </source>
</evidence>
<evidence type="ECO:0000256" key="7">
    <source>
        <dbReference type="ARBA" id="ARBA00022989"/>
    </source>
</evidence>
<organism evidence="15 16">
    <name type="scientific">Bambusicola thoracicus</name>
    <name type="common">Chinese bamboo-partridge</name>
    <name type="synonym">Perdix thoracica</name>
    <dbReference type="NCBI Taxonomy" id="9083"/>
    <lineage>
        <taxon>Eukaryota</taxon>
        <taxon>Metazoa</taxon>
        <taxon>Chordata</taxon>
        <taxon>Craniata</taxon>
        <taxon>Vertebrata</taxon>
        <taxon>Euteleostomi</taxon>
        <taxon>Archelosauria</taxon>
        <taxon>Archosauria</taxon>
        <taxon>Dinosauria</taxon>
        <taxon>Saurischia</taxon>
        <taxon>Theropoda</taxon>
        <taxon>Coelurosauria</taxon>
        <taxon>Aves</taxon>
        <taxon>Neognathae</taxon>
        <taxon>Galloanserae</taxon>
        <taxon>Galliformes</taxon>
        <taxon>Phasianidae</taxon>
        <taxon>Perdicinae</taxon>
        <taxon>Bambusicola</taxon>
    </lineage>
</organism>
<dbReference type="InterPro" id="IPR038377">
    <property type="entry name" value="Na/Glc_symporter_sf"/>
</dbReference>
<feature type="transmembrane region" description="Helical" evidence="14">
    <location>
        <begin position="39"/>
        <end position="60"/>
    </location>
</feature>
<dbReference type="PROSITE" id="PS50283">
    <property type="entry name" value="NA_SOLUT_SYMP_3"/>
    <property type="match status" value="1"/>
</dbReference>
<dbReference type="GO" id="GO:0008292">
    <property type="term" value="P:acetylcholine biosynthetic process"/>
    <property type="evidence" value="ECO:0007669"/>
    <property type="project" value="TreeGrafter"/>
</dbReference>
<keyword evidence="6" id="KW-0530">Neurotransmitter biosynthesis</keyword>
<evidence type="ECO:0000256" key="12">
    <source>
        <dbReference type="ARBA" id="ARBA00023201"/>
    </source>
</evidence>
<sequence>MRMCTTRFIFVSFMFAATWVGGAYVNGTAEIVYLPSKGLLWVQAPVGFALSLVIGGFFFVNPMRSKNYMTVMDPLQEAYGNMMGSLLFIPPLLGEVFWFAAILASLDWNQTSYGLPSPLERGESAMILPFVLHYLCPAYISIAGLGAIAAAAMSSADSALLSAGSMFAHNIYRKILRKKATEREVLWAMRTSMLVFGAGAASLAFYSNSIYDLWFLSGELVYALLFPQLCCALFAPRSNTYGSAAGFLVGLLLRLLAGEPALKIPPIIFYPACSLLGGSYVQLFPYKTFSMLLTLGTIIAVSYLATVLFQRNLLPRRWDVCNVLGETSTHTPLRQMDKQTGLQTVPLEENRD</sequence>
<evidence type="ECO:0000256" key="6">
    <source>
        <dbReference type="ARBA" id="ARBA00022979"/>
    </source>
</evidence>
<keyword evidence="5" id="KW-0769">Symport</keyword>
<feature type="transmembrane region" description="Helical" evidence="14">
    <location>
        <begin position="81"/>
        <end position="106"/>
    </location>
</feature>
<keyword evidence="4 14" id="KW-0812">Transmembrane</keyword>
<dbReference type="Pfam" id="PF00474">
    <property type="entry name" value="SSF"/>
    <property type="match status" value="1"/>
</dbReference>
<dbReference type="GO" id="GO:0005886">
    <property type="term" value="C:plasma membrane"/>
    <property type="evidence" value="ECO:0007669"/>
    <property type="project" value="TreeGrafter"/>
</dbReference>
<dbReference type="AlphaFoldDB" id="A0A2P4T581"/>
<feature type="transmembrane region" description="Helical" evidence="14">
    <location>
        <begin position="213"/>
        <end position="235"/>
    </location>
</feature>
<keyword evidence="7 14" id="KW-1133">Transmembrane helix</keyword>
<proteinExistence type="inferred from homology"/>
<dbReference type="InterPro" id="IPR052244">
    <property type="entry name" value="Choline_transporter"/>
</dbReference>
<evidence type="ECO:0000313" key="16">
    <source>
        <dbReference type="Proteomes" id="UP000237246"/>
    </source>
</evidence>
<comment type="similarity">
    <text evidence="2 13">Belongs to the sodium:solute symporter (SSF) (TC 2.A.21) family.</text>
</comment>
<dbReference type="OrthoDB" id="546820at2759"/>
<feature type="transmembrane region" description="Helical" evidence="14">
    <location>
        <begin position="289"/>
        <end position="309"/>
    </location>
</feature>
<comment type="caution">
    <text evidence="15">The sequence shown here is derived from an EMBL/GenBank/DDBJ whole genome shotgun (WGS) entry which is preliminary data.</text>
</comment>
<keyword evidence="12" id="KW-0739">Sodium transport</keyword>
<evidence type="ECO:0000256" key="3">
    <source>
        <dbReference type="ARBA" id="ARBA00022448"/>
    </source>
</evidence>
<keyword evidence="3" id="KW-0813">Transport</keyword>
<dbReference type="EMBL" id="PPHD01008452">
    <property type="protein sequence ID" value="POI31498.1"/>
    <property type="molecule type" value="Genomic_DNA"/>
</dbReference>
<gene>
    <name evidence="15" type="ORF">CIB84_004751</name>
</gene>
<evidence type="ECO:0000256" key="8">
    <source>
        <dbReference type="ARBA" id="ARBA00023053"/>
    </source>
</evidence>
<evidence type="ECO:0000256" key="13">
    <source>
        <dbReference type="RuleBase" id="RU362091"/>
    </source>
</evidence>
<evidence type="ECO:0000256" key="1">
    <source>
        <dbReference type="ARBA" id="ARBA00004141"/>
    </source>
</evidence>
<keyword evidence="10 14" id="KW-0472">Membrane</keyword>
<feature type="transmembrane region" description="Helical" evidence="14">
    <location>
        <begin position="187"/>
        <end position="206"/>
    </location>
</feature>
<reference evidence="15 16" key="1">
    <citation type="submission" date="2018-01" db="EMBL/GenBank/DDBJ databases">
        <title>Comparison of the Chinese Bamboo Partridge and Red Junglefowl genome sequences highlights the importance of demography in genome evolution.</title>
        <authorList>
            <person name="Tiley G.P."/>
            <person name="Kimball R.T."/>
            <person name="Braun E.L."/>
            <person name="Burleigh J.G."/>
        </authorList>
    </citation>
    <scope>NUCLEOTIDE SEQUENCE [LARGE SCALE GENOMIC DNA]</scope>
    <source>
        <strain evidence="15">RTK389</strain>
        <tissue evidence="15">Blood</tissue>
    </source>
</reference>
<keyword evidence="8" id="KW-0915">Sodium</keyword>
<dbReference type="PANTHER" id="PTHR45897">
    <property type="entry name" value="HIGH-AFFINITY CHOLINE TRANSPORTER 1"/>
    <property type="match status" value="1"/>
</dbReference>
<keyword evidence="16" id="KW-1185">Reference proteome</keyword>
<evidence type="ECO:0000256" key="10">
    <source>
        <dbReference type="ARBA" id="ARBA00023136"/>
    </source>
</evidence>
<evidence type="ECO:0000256" key="9">
    <source>
        <dbReference type="ARBA" id="ARBA00023065"/>
    </source>
</evidence>
<accession>A0A2P4T581</accession>
<dbReference type="GO" id="GO:0005307">
    <property type="term" value="F:choline:sodium symporter activity"/>
    <property type="evidence" value="ECO:0007669"/>
    <property type="project" value="TreeGrafter"/>
</dbReference>
<evidence type="ECO:0000313" key="15">
    <source>
        <dbReference type="EMBL" id="POI31498.1"/>
    </source>
</evidence>
<protein>
    <submittedName>
        <fullName evidence="15">Uncharacterized protein</fullName>
    </submittedName>
</protein>
<dbReference type="InterPro" id="IPR001734">
    <property type="entry name" value="Na/solute_symporter"/>
</dbReference>
<evidence type="ECO:0000256" key="11">
    <source>
        <dbReference type="ARBA" id="ARBA00023180"/>
    </source>
</evidence>
<evidence type="ECO:0000256" key="5">
    <source>
        <dbReference type="ARBA" id="ARBA00022847"/>
    </source>
</evidence>
<comment type="subcellular location">
    <subcellularLocation>
        <location evidence="1">Membrane</location>
        <topology evidence="1">Multi-pass membrane protein</topology>
    </subcellularLocation>
</comment>
<keyword evidence="11" id="KW-0325">Glycoprotein</keyword>
<evidence type="ECO:0000256" key="14">
    <source>
        <dbReference type="SAM" id="Phobius"/>
    </source>
</evidence>
<dbReference type="PANTHER" id="PTHR45897:SF5">
    <property type="entry name" value="HIGH AFFINITY CHOLINE TRANSPORTER 1"/>
    <property type="match status" value="1"/>
</dbReference>
<dbReference type="Proteomes" id="UP000237246">
    <property type="component" value="Unassembled WGS sequence"/>
</dbReference>